<sequence>MEDITTFPYDSLYNDNSDLLFNAYYNFSYNDSDQSFNSYHNSLYDSFNLMLNFSYDFSDLFLENNEKDNRIQIEKECMVKNHQKENNSNIQIVNKSMIDIIDYQSDHQEENNNEIQMEVEDDSEDYCSKEYDDDSEYEEEEDGLLKLNKGMKFETWELAKSYLDEYAKQNGFCFHKIRRVLDPNDNTIVRR</sequence>
<accession>A0A2P4QYC6</accession>
<proteinExistence type="predicted"/>
<evidence type="ECO:0000313" key="1">
    <source>
        <dbReference type="EMBL" id="POG82649.1"/>
    </source>
</evidence>
<name>A0A2P4QYC6_RHIID</name>
<reference evidence="1 2" key="2">
    <citation type="journal article" date="2018" name="New Phytol.">
        <title>High intraspecific genome diversity in the model arbuscular mycorrhizal symbiont Rhizophagus irregularis.</title>
        <authorList>
            <person name="Chen E.C.H."/>
            <person name="Morin E."/>
            <person name="Beaudet D."/>
            <person name="Noel J."/>
            <person name="Yildirir G."/>
            <person name="Ndikumana S."/>
            <person name="Charron P."/>
            <person name="St-Onge C."/>
            <person name="Giorgi J."/>
            <person name="Kruger M."/>
            <person name="Marton T."/>
            <person name="Ropars J."/>
            <person name="Grigoriev I.V."/>
            <person name="Hainaut M."/>
            <person name="Henrissat B."/>
            <person name="Roux C."/>
            <person name="Martin F."/>
            <person name="Corradi N."/>
        </authorList>
    </citation>
    <scope>NUCLEOTIDE SEQUENCE [LARGE SCALE GENOMIC DNA]</scope>
    <source>
        <strain evidence="1 2">DAOM 197198</strain>
    </source>
</reference>
<evidence type="ECO:0008006" key="3">
    <source>
        <dbReference type="Google" id="ProtNLM"/>
    </source>
</evidence>
<protein>
    <recommendedName>
        <fullName evidence="3">FAR1 domain-containing protein</fullName>
    </recommendedName>
</protein>
<keyword evidence="2" id="KW-1185">Reference proteome</keyword>
<dbReference type="VEuPathDB" id="FungiDB:RhiirFUN_009145"/>
<gene>
    <name evidence="1" type="ORF">GLOIN_2v1762042</name>
</gene>
<reference evidence="1 2" key="1">
    <citation type="journal article" date="2013" name="Proc. Natl. Acad. Sci. U.S.A.">
        <title>Genome of an arbuscular mycorrhizal fungus provides insight into the oldest plant symbiosis.</title>
        <authorList>
            <person name="Tisserant E."/>
            <person name="Malbreil M."/>
            <person name="Kuo A."/>
            <person name="Kohler A."/>
            <person name="Symeonidi A."/>
            <person name="Balestrini R."/>
            <person name="Charron P."/>
            <person name="Duensing N."/>
            <person name="Frei Dit Frey N."/>
            <person name="Gianinazzi-Pearson V."/>
            <person name="Gilbert L.B."/>
            <person name="Handa Y."/>
            <person name="Herr J.R."/>
            <person name="Hijri M."/>
            <person name="Koul R."/>
            <person name="Kawaguchi M."/>
            <person name="Krajinski F."/>
            <person name="Lammers P.J."/>
            <person name="Masclaux F.G."/>
            <person name="Murat C."/>
            <person name="Morin E."/>
            <person name="Ndikumana S."/>
            <person name="Pagni M."/>
            <person name="Petitpierre D."/>
            <person name="Requena N."/>
            <person name="Rosikiewicz P."/>
            <person name="Riley R."/>
            <person name="Saito K."/>
            <person name="San Clemente H."/>
            <person name="Shapiro H."/>
            <person name="van Tuinen D."/>
            <person name="Becard G."/>
            <person name="Bonfante P."/>
            <person name="Paszkowski U."/>
            <person name="Shachar-Hill Y.Y."/>
            <person name="Tuskan G.A."/>
            <person name="Young P.W."/>
            <person name="Sanders I.R."/>
            <person name="Henrissat B."/>
            <person name="Rensing S.A."/>
            <person name="Grigoriev I.V."/>
            <person name="Corradi N."/>
            <person name="Roux C."/>
            <person name="Martin F."/>
        </authorList>
    </citation>
    <scope>NUCLEOTIDE SEQUENCE [LARGE SCALE GENOMIC DNA]</scope>
    <source>
        <strain evidence="1 2">DAOM 197198</strain>
    </source>
</reference>
<dbReference type="EMBL" id="AUPC02000004">
    <property type="protein sequence ID" value="POG82649.1"/>
    <property type="molecule type" value="Genomic_DNA"/>
</dbReference>
<dbReference type="Proteomes" id="UP000018888">
    <property type="component" value="Unassembled WGS sequence"/>
</dbReference>
<comment type="caution">
    <text evidence="1">The sequence shown here is derived from an EMBL/GenBank/DDBJ whole genome shotgun (WGS) entry which is preliminary data.</text>
</comment>
<dbReference type="AlphaFoldDB" id="A0A2P4QYC6"/>
<organism evidence="1 2">
    <name type="scientific">Rhizophagus irregularis (strain DAOM 181602 / DAOM 197198 / MUCL 43194)</name>
    <name type="common">Arbuscular mycorrhizal fungus</name>
    <name type="synonym">Glomus intraradices</name>
    <dbReference type="NCBI Taxonomy" id="747089"/>
    <lineage>
        <taxon>Eukaryota</taxon>
        <taxon>Fungi</taxon>
        <taxon>Fungi incertae sedis</taxon>
        <taxon>Mucoromycota</taxon>
        <taxon>Glomeromycotina</taxon>
        <taxon>Glomeromycetes</taxon>
        <taxon>Glomerales</taxon>
        <taxon>Glomeraceae</taxon>
        <taxon>Rhizophagus</taxon>
    </lineage>
</organism>
<evidence type="ECO:0000313" key="2">
    <source>
        <dbReference type="Proteomes" id="UP000018888"/>
    </source>
</evidence>